<dbReference type="Pfam" id="PF14454">
    <property type="entry name" value="Prok_Ub"/>
    <property type="match status" value="1"/>
</dbReference>
<evidence type="ECO:0000313" key="2">
    <source>
        <dbReference type="Proteomes" id="UP000190888"/>
    </source>
</evidence>
<proteinExistence type="predicted"/>
<dbReference type="NCBIfam" id="TIGR03738">
    <property type="entry name" value="PRTRC_C"/>
    <property type="match status" value="1"/>
</dbReference>
<dbReference type="RefSeq" id="WP_078831424.1">
    <property type="nucleotide sequence ID" value="NZ_FUWH01000005.1"/>
</dbReference>
<gene>
    <name evidence="1" type="ORF">SAMN04488132_10594</name>
</gene>
<dbReference type="OrthoDB" id="6912309at2"/>
<dbReference type="STRING" id="413434.SAMN04488132_10594"/>
<accession>A0A1T4P1H4</accession>
<keyword evidence="2" id="KW-1185">Reference proteome</keyword>
<dbReference type="InterPro" id="IPR032866">
    <property type="entry name" value="Prok_Ub"/>
</dbReference>
<evidence type="ECO:0000313" key="1">
    <source>
        <dbReference type="EMBL" id="SJZ85301.1"/>
    </source>
</evidence>
<dbReference type="Proteomes" id="UP000190888">
    <property type="component" value="Unassembled WGS sequence"/>
</dbReference>
<organism evidence="1 2">
    <name type="scientific">Sediminibacterium ginsengisoli</name>
    <dbReference type="NCBI Taxonomy" id="413434"/>
    <lineage>
        <taxon>Bacteria</taxon>
        <taxon>Pseudomonadati</taxon>
        <taxon>Bacteroidota</taxon>
        <taxon>Chitinophagia</taxon>
        <taxon>Chitinophagales</taxon>
        <taxon>Chitinophagaceae</taxon>
        <taxon>Sediminibacterium</taxon>
    </lineage>
</organism>
<reference evidence="1 2" key="1">
    <citation type="submission" date="2017-02" db="EMBL/GenBank/DDBJ databases">
        <authorList>
            <person name="Peterson S.W."/>
        </authorList>
    </citation>
    <scope>NUCLEOTIDE SEQUENCE [LARGE SCALE GENOMIC DNA]</scope>
    <source>
        <strain evidence="1 2">DSM 22335</strain>
    </source>
</reference>
<name>A0A1T4P1H4_9BACT</name>
<dbReference type="InterPro" id="IPR022289">
    <property type="entry name" value="PRTRC_protein-C"/>
</dbReference>
<dbReference type="EMBL" id="FUWH01000005">
    <property type="protein sequence ID" value="SJZ85301.1"/>
    <property type="molecule type" value="Genomic_DNA"/>
</dbReference>
<protein>
    <submittedName>
        <fullName evidence="1">PRTRC system protein C</fullName>
    </submittedName>
</protein>
<sequence length="72" mass="8125">MLVTNQLSRIFLYDLNGVQLELSDPSKTMTPESVLNLYAQTYPELTTAKIEGPQILNDRIEYTFQAMLGTKG</sequence>
<dbReference type="AlphaFoldDB" id="A0A1T4P1H4"/>